<dbReference type="AlphaFoldDB" id="A0ABD2QED6"/>
<reference evidence="2 3" key="1">
    <citation type="submission" date="2024-11" db="EMBL/GenBank/DDBJ databases">
        <title>Adaptive evolution of stress response genes in parasites aligns with host niche diversity.</title>
        <authorList>
            <person name="Hahn C."/>
            <person name="Resl P."/>
        </authorList>
    </citation>
    <scope>NUCLEOTIDE SEQUENCE [LARGE SCALE GENOMIC DNA]</scope>
    <source>
        <strain evidence="2">EGGRZ-B1_66</strain>
        <tissue evidence="2">Body</tissue>
    </source>
</reference>
<accession>A0ABD2QED6</accession>
<keyword evidence="3" id="KW-1185">Reference proteome</keyword>
<protein>
    <recommendedName>
        <fullName evidence="4">Ensconsin</fullName>
    </recommendedName>
</protein>
<proteinExistence type="predicted"/>
<gene>
    <name evidence="2" type="ORF">Ciccas_003747</name>
</gene>
<dbReference type="Proteomes" id="UP001626550">
    <property type="component" value="Unassembled WGS sequence"/>
</dbReference>
<evidence type="ECO:0000313" key="2">
    <source>
        <dbReference type="EMBL" id="KAL3317602.1"/>
    </source>
</evidence>
<feature type="compositionally biased region" description="Polar residues" evidence="1">
    <location>
        <begin position="12"/>
        <end position="21"/>
    </location>
</feature>
<evidence type="ECO:0000313" key="3">
    <source>
        <dbReference type="Proteomes" id="UP001626550"/>
    </source>
</evidence>
<organism evidence="2 3">
    <name type="scientific">Cichlidogyrus casuarinus</name>
    <dbReference type="NCBI Taxonomy" id="1844966"/>
    <lineage>
        <taxon>Eukaryota</taxon>
        <taxon>Metazoa</taxon>
        <taxon>Spiralia</taxon>
        <taxon>Lophotrochozoa</taxon>
        <taxon>Platyhelminthes</taxon>
        <taxon>Monogenea</taxon>
        <taxon>Monopisthocotylea</taxon>
        <taxon>Dactylogyridea</taxon>
        <taxon>Ancyrocephalidae</taxon>
        <taxon>Cichlidogyrus</taxon>
    </lineage>
</organism>
<name>A0ABD2QED6_9PLAT</name>
<evidence type="ECO:0008006" key="4">
    <source>
        <dbReference type="Google" id="ProtNLM"/>
    </source>
</evidence>
<feature type="region of interest" description="Disordered" evidence="1">
    <location>
        <begin position="167"/>
        <end position="217"/>
    </location>
</feature>
<dbReference type="EMBL" id="JBJKFK010000357">
    <property type="protein sequence ID" value="KAL3317602.1"/>
    <property type="molecule type" value="Genomic_DNA"/>
</dbReference>
<sequence>MQHHAHFASPTDAATAQQSRPAQPGGKSIHNQMANLSSRTASQRSLQNSGSSSSSSSSDDETTPIASKPPWAADTSGAATVPAPSTAQPRPKVPDAPRDMLRTEPTRAEEKPPPKTDFCPPMAQVPTSFTGGAGEAAHNVSSGAKSLQHKVGEELEKNAAAQQIIAEAKRQSEWSHRAEQERVEQRKREDERRRQEFEQIRENERKKEDERRAMLESRRREEYLKRQVLTTLILSIIAFLSL</sequence>
<comment type="caution">
    <text evidence="2">The sequence shown here is derived from an EMBL/GenBank/DDBJ whole genome shotgun (WGS) entry which is preliminary data.</text>
</comment>
<evidence type="ECO:0000256" key="1">
    <source>
        <dbReference type="SAM" id="MobiDB-lite"/>
    </source>
</evidence>
<feature type="compositionally biased region" description="Basic and acidic residues" evidence="1">
    <location>
        <begin position="92"/>
        <end position="114"/>
    </location>
</feature>
<feature type="compositionally biased region" description="Polar residues" evidence="1">
    <location>
        <begin position="29"/>
        <end position="48"/>
    </location>
</feature>
<feature type="region of interest" description="Disordered" evidence="1">
    <location>
        <begin position="1"/>
        <end position="155"/>
    </location>
</feature>